<evidence type="ECO:0000313" key="2">
    <source>
        <dbReference type="EMBL" id="KAF2013325.1"/>
    </source>
</evidence>
<name>A0A6A5XJ85_9PLEO</name>
<organism evidence="2 3">
    <name type="scientific">Aaosphaeria arxii CBS 175.79</name>
    <dbReference type="NCBI Taxonomy" id="1450172"/>
    <lineage>
        <taxon>Eukaryota</taxon>
        <taxon>Fungi</taxon>
        <taxon>Dikarya</taxon>
        <taxon>Ascomycota</taxon>
        <taxon>Pezizomycotina</taxon>
        <taxon>Dothideomycetes</taxon>
        <taxon>Pleosporomycetidae</taxon>
        <taxon>Pleosporales</taxon>
        <taxon>Pleosporales incertae sedis</taxon>
        <taxon>Aaosphaeria</taxon>
    </lineage>
</organism>
<proteinExistence type="predicted"/>
<evidence type="ECO:0000313" key="3">
    <source>
        <dbReference type="Proteomes" id="UP000799778"/>
    </source>
</evidence>
<gene>
    <name evidence="2" type="ORF">BU24DRAFT_234965</name>
</gene>
<feature type="region of interest" description="Disordered" evidence="1">
    <location>
        <begin position="1"/>
        <end position="110"/>
    </location>
</feature>
<dbReference type="AlphaFoldDB" id="A0A6A5XJ85"/>
<dbReference type="RefSeq" id="XP_033381664.1">
    <property type="nucleotide sequence ID" value="XM_033522223.1"/>
</dbReference>
<keyword evidence="3" id="KW-1185">Reference proteome</keyword>
<sequence>MTHATSSTLPSLGLPPSGLSTAQEPHPDSEEFVRHERRRVASELDTIQSPNASLANPSREPSTTPSYQHYQDTRSRGSDRNPSTIWRRTATPSASDITTIPDSEGPEANDTRRYRLQRQATHWYDPVVRIWTSQISITIDEGSHRDHLGKLSMSQSMLWLSRN</sequence>
<feature type="compositionally biased region" description="Basic and acidic residues" evidence="1">
    <location>
        <begin position="25"/>
        <end position="42"/>
    </location>
</feature>
<feature type="compositionally biased region" description="Polar residues" evidence="1">
    <location>
        <begin position="45"/>
        <end position="70"/>
    </location>
</feature>
<feature type="compositionally biased region" description="Polar residues" evidence="1">
    <location>
        <begin position="80"/>
        <end position="101"/>
    </location>
</feature>
<reference evidence="2" key="1">
    <citation type="journal article" date="2020" name="Stud. Mycol.">
        <title>101 Dothideomycetes genomes: a test case for predicting lifestyles and emergence of pathogens.</title>
        <authorList>
            <person name="Haridas S."/>
            <person name="Albert R."/>
            <person name="Binder M."/>
            <person name="Bloem J."/>
            <person name="Labutti K."/>
            <person name="Salamov A."/>
            <person name="Andreopoulos B."/>
            <person name="Baker S."/>
            <person name="Barry K."/>
            <person name="Bills G."/>
            <person name="Bluhm B."/>
            <person name="Cannon C."/>
            <person name="Castanera R."/>
            <person name="Culley D."/>
            <person name="Daum C."/>
            <person name="Ezra D."/>
            <person name="Gonzalez J."/>
            <person name="Henrissat B."/>
            <person name="Kuo A."/>
            <person name="Liang C."/>
            <person name="Lipzen A."/>
            <person name="Lutzoni F."/>
            <person name="Magnuson J."/>
            <person name="Mondo S."/>
            <person name="Nolan M."/>
            <person name="Ohm R."/>
            <person name="Pangilinan J."/>
            <person name="Park H.-J."/>
            <person name="Ramirez L."/>
            <person name="Alfaro M."/>
            <person name="Sun H."/>
            <person name="Tritt A."/>
            <person name="Yoshinaga Y."/>
            <person name="Zwiers L.-H."/>
            <person name="Turgeon B."/>
            <person name="Goodwin S."/>
            <person name="Spatafora J."/>
            <person name="Crous P."/>
            <person name="Grigoriev I."/>
        </authorList>
    </citation>
    <scope>NUCLEOTIDE SEQUENCE</scope>
    <source>
        <strain evidence="2">CBS 175.79</strain>
    </source>
</reference>
<feature type="compositionally biased region" description="Low complexity" evidence="1">
    <location>
        <begin position="1"/>
        <end position="21"/>
    </location>
</feature>
<dbReference type="Proteomes" id="UP000799778">
    <property type="component" value="Unassembled WGS sequence"/>
</dbReference>
<dbReference type="GeneID" id="54279620"/>
<protein>
    <submittedName>
        <fullName evidence="2">Uncharacterized protein</fullName>
    </submittedName>
</protein>
<evidence type="ECO:0000256" key="1">
    <source>
        <dbReference type="SAM" id="MobiDB-lite"/>
    </source>
</evidence>
<dbReference type="OrthoDB" id="199599at2759"/>
<dbReference type="EMBL" id="ML978071">
    <property type="protein sequence ID" value="KAF2013325.1"/>
    <property type="molecule type" value="Genomic_DNA"/>
</dbReference>
<accession>A0A6A5XJ85</accession>